<dbReference type="AlphaFoldDB" id="A0AAN7AJR6"/>
<comment type="caution">
    <text evidence="2">The sequence shown here is derived from an EMBL/GenBank/DDBJ whole genome shotgun (WGS) entry which is preliminary data.</text>
</comment>
<feature type="region of interest" description="Disordered" evidence="1">
    <location>
        <begin position="258"/>
        <end position="301"/>
    </location>
</feature>
<feature type="compositionally biased region" description="Polar residues" evidence="1">
    <location>
        <begin position="616"/>
        <end position="628"/>
    </location>
</feature>
<feature type="compositionally biased region" description="Acidic residues" evidence="1">
    <location>
        <begin position="258"/>
        <end position="280"/>
    </location>
</feature>
<sequence>MSSLAQGTVPAGPGAGATAVNDKGEGTIDKPPTEHTGTPTESFIDSGYATTTNTPKTSRRRTLSKSLSNPVALLFSGPKKGPVPVSGVEIDQVTRARFATIQPHFERLLLEHVRSGQKRGARYRPMSTRIMMMRTIEGETLPHIVVFCQPGQQTVVDKFAKQEAVRDICRPGELGVPSFEVAVVAAAPRLRRRTAVINAIGEAAEHSPVSTLCGLPITVQHLSGELRNSTLGGVIKVTMGPGDFELYGITVGHVLESEDEEEDIEADDMPDAELDSEEDAGSFQRSQEREGSPSPPRTPMSSVMENHLLEQALPIDPSPSESLAWSFSHPETIGTLAHSRGTVLYEAKASRRSDYDWALFEMSTYKANQLASDKKARIVLSELAPGAPGRRPVCMISASSGVKMGHLEPDAGRIILGMGEELIDTHILTVDEDSGRHFPSPRPRFSTQFPNIGVTEDIHDGDSGSWVVDRETIELYGHLVATDHFNAGYVVPMCDILNDIKRHIGAVAVELPETPDFLHGKVVTPRDHLFEDMKNDTFEIWEEEVWEEEGDQNDFHGKKGDSIFTTTGSTTDKPATPSTPPTPPTMQPVEAESSVSSRRRHREDRDRGGRSDEVSTDSTDSGYSSLMTTPKRPRLPPAVTKNHNSLRISPSHGKRKREDTSQDRGGRKLFKM</sequence>
<feature type="compositionally biased region" description="Pro residues" evidence="1">
    <location>
        <begin position="577"/>
        <end position="586"/>
    </location>
</feature>
<feature type="compositionally biased region" description="Basic and acidic residues" evidence="1">
    <location>
        <begin position="656"/>
        <end position="666"/>
    </location>
</feature>
<accession>A0AAN7AJR6</accession>
<dbReference type="Proteomes" id="UP001302126">
    <property type="component" value="Unassembled WGS sequence"/>
</dbReference>
<protein>
    <submittedName>
        <fullName evidence="2">Uncharacterized protein</fullName>
    </submittedName>
</protein>
<feature type="compositionally biased region" description="Low complexity" evidence="1">
    <location>
        <begin position="7"/>
        <end position="20"/>
    </location>
</feature>
<feature type="region of interest" description="Disordered" evidence="1">
    <location>
        <begin position="1"/>
        <end position="65"/>
    </location>
</feature>
<feature type="compositionally biased region" description="Basic and acidic residues" evidence="1">
    <location>
        <begin position="22"/>
        <end position="33"/>
    </location>
</feature>
<evidence type="ECO:0000313" key="2">
    <source>
        <dbReference type="EMBL" id="KAK4188587.1"/>
    </source>
</evidence>
<feature type="compositionally biased region" description="Basic and acidic residues" evidence="1">
    <location>
        <begin position="603"/>
        <end position="613"/>
    </location>
</feature>
<evidence type="ECO:0000313" key="3">
    <source>
        <dbReference type="Proteomes" id="UP001302126"/>
    </source>
</evidence>
<gene>
    <name evidence="2" type="ORF">QBC35DRAFT_495866</name>
</gene>
<proteinExistence type="predicted"/>
<feature type="compositionally biased region" description="Polar residues" evidence="1">
    <location>
        <begin position="35"/>
        <end position="55"/>
    </location>
</feature>
<keyword evidence="3" id="KW-1185">Reference proteome</keyword>
<feature type="region of interest" description="Disordered" evidence="1">
    <location>
        <begin position="547"/>
        <end position="672"/>
    </location>
</feature>
<dbReference type="EMBL" id="MU864386">
    <property type="protein sequence ID" value="KAK4188587.1"/>
    <property type="molecule type" value="Genomic_DNA"/>
</dbReference>
<name>A0AAN7AJR6_9PEZI</name>
<evidence type="ECO:0000256" key="1">
    <source>
        <dbReference type="SAM" id="MobiDB-lite"/>
    </source>
</evidence>
<organism evidence="2 3">
    <name type="scientific">Podospora australis</name>
    <dbReference type="NCBI Taxonomy" id="1536484"/>
    <lineage>
        <taxon>Eukaryota</taxon>
        <taxon>Fungi</taxon>
        <taxon>Dikarya</taxon>
        <taxon>Ascomycota</taxon>
        <taxon>Pezizomycotina</taxon>
        <taxon>Sordariomycetes</taxon>
        <taxon>Sordariomycetidae</taxon>
        <taxon>Sordariales</taxon>
        <taxon>Podosporaceae</taxon>
        <taxon>Podospora</taxon>
    </lineage>
</organism>
<reference evidence="2" key="1">
    <citation type="journal article" date="2023" name="Mol. Phylogenet. Evol.">
        <title>Genome-scale phylogeny and comparative genomics of the fungal order Sordariales.</title>
        <authorList>
            <person name="Hensen N."/>
            <person name="Bonometti L."/>
            <person name="Westerberg I."/>
            <person name="Brannstrom I.O."/>
            <person name="Guillou S."/>
            <person name="Cros-Aarteil S."/>
            <person name="Calhoun S."/>
            <person name="Haridas S."/>
            <person name="Kuo A."/>
            <person name="Mondo S."/>
            <person name="Pangilinan J."/>
            <person name="Riley R."/>
            <person name="LaButti K."/>
            <person name="Andreopoulos B."/>
            <person name="Lipzen A."/>
            <person name="Chen C."/>
            <person name="Yan M."/>
            <person name="Daum C."/>
            <person name="Ng V."/>
            <person name="Clum A."/>
            <person name="Steindorff A."/>
            <person name="Ohm R.A."/>
            <person name="Martin F."/>
            <person name="Silar P."/>
            <person name="Natvig D.O."/>
            <person name="Lalanne C."/>
            <person name="Gautier V."/>
            <person name="Ament-Velasquez S.L."/>
            <person name="Kruys A."/>
            <person name="Hutchinson M.I."/>
            <person name="Powell A.J."/>
            <person name="Barry K."/>
            <person name="Miller A.N."/>
            <person name="Grigoriev I.V."/>
            <person name="Debuchy R."/>
            <person name="Gladieux P."/>
            <person name="Hiltunen Thoren M."/>
            <person name="Johannesson H."/>
        </authorList>
    </citation>
    <scope>NUCLEOTIDE SEQUENCE</scope>
    <source>
        <strain evidence="2">PSN309</strain>
    </source>
</reference>
<reference evidence="2" key="2">
    <citation type="submission" date="2023-05" db="EMBL/GenBank/DDBJ databases">
        <authorList>
            <consortium name="Lawrence Berkeley National Laboratory"/>
            <person name="Steindorff A."/>
            <person name="Hensen N."/>
            <person name="Bonometti L."/>
            <person name="Westerberg I."/>
            <person name="Brannstrom I.O."/>
            <person name="Guillou S."/>
            <person name="Cros-Aarteil S."/>
            <person name="Calhoun S."/>
            <person name="Haridas S."/>
            <person name="Kuo A."/>
            <person name="Mondo S."/>
            <person name="Pangilinan J."/>
            <person name="Riley R."/>
            <person name="Labutti K."/>
            <person name="Andreopoulos B."/>
            <person name="Lipzen A."/>
            <person name="Chen C."/>
            <person name="Yanf M."/>
            <person name="Daum C."/>
            <person name="Ng V."/>
            <person name="Clum A."/>
            <person name="Ohm R."/>
            <person name="Martin F."/>
            <person name="Silar P."/>
            <person name="Natvig D."/>
            <person name="Lalanne C."/>
            <person name="Gautier V."/>
            <person name="Ament-Velasquez S.L."/>
            <person name="Kruys A."/>
            <person name="Hutchinson M.I."/>
            <person name="Powell A.J."/>
            <person name="Barry K."/>
            <person name="Miller A.N."/>
            <person name="Grigoriev I.V."/>
            <person name="Debuchy R."/>
            <person name="Gladieux P."/>
            <person name="Thoren M.H."/>
            <person name="Johannesson H."/>
        </authorList>
    </citation>
    <scope>NUCLEOTIDE SEQUENCE</scope>
    <source>
        <strain evidence="2">PSN309</strain>
    </source>
</reference>